<comment type="caution">
    <text evidence="3">The sequence shown here is derived from an EMBL/GenBank/DDBJ whole genome shotgun (WGS) entry which is preliminary data.</text>
</comment>
<comment type="similarity">
    <text evidence="1">Belongs to the TolB family.</text>
</comment>
<dbReference type="Gene3D" id="2.120.10.30">
    <property type="entry name" value="TolB, C-terminal domain"/>
    <property type="match status" value="2"/>
</dbReference>
<proteinExistence type="inferred from homology"/>
<protein>
    <submittedName>
        <fullName evidence="3">Uncharacterized protein</fullName>
    </submittedName>
</protein>
<accession>A0A1F7RWK9</accession>
<reference evidence="3 4" key="1">
    <citation type="journal article" date="2016" name="Nat. Commun.">
        <title>Thousands of microbial genomes shed light on interconnected biogeochemical processes in an aquifer system.</title>
        <authorList>
            <person name="Anantharaman K."/>
            <person name="Brown C.T."/>
            <person name="Hug L.A."/>
            <person name="Sharon I."/>
            <person name="Castelle C.J."/>
            <person name="Probst A.J."/>
            <person name="Thomas B.C."/>
            <person name="Singh A."/>
            <person name="Wilkins M.J."/>
            <person name="Karaoz U."/>
            <person name="Brodie E.L."/>
            <person name="Williams K.H."/>
            <person name="Hubbard S.S."/>
            <person name="Banfield J.F."/>
        </authorList>
    </citation>
    <scope>NUCLEOTIDE SEQUENCE [LARGE SCALE GENOMIC DNA]</scope>
</reference>
<dbReference type="PANTHER" id="PTHR36842:SF1">
    <property type="entry name" value="PROTEIN TOLB"/>
    <property type="match status" value="1"/>
</dbReference>
<feature type="region of interest" description="Disordered" evidence="2">
    <location>
        <begin position="1"/>
        <end position="28"/>
    </location>
</feature>
<dbReference type="AlphaFoldDB" id="A0A1F7RWK9"/>
<dbReference type="SUPFAM" id="SSF69304">
    <property type="entry name" value="Tricorn protease N-terminal domain"/>
    <property type="match status" value="1"/>
</dbReference>
<dbReference type="InterPro" id="IPR011659">
    <property type="entry name" value="WD40"/>
</dbReference>
<evidence type="ECO:0000256" key="1">
    <source>
        <dbReference type="ARBA" id="ARBA00009820"/>
    </source>
</evidence>
<dbReference type="Proteomes" id="UP000178435">
    <property type="component" value="Unassembled WGS sequence"/>
</dbReference>
<dbReference type="InterPro" id="IPR011042">
    <property type="entry name" value="6-blade_b-propeller_TolB-like"/>
</dbReference>
<evidence type="ECO:0000256" key="2">
    <source>
        <dbReference type="SAM" id="MobiDB-lite"/>
    </source>
</evidence>
<feature type="non-terminal residue" evidence="3">
    <location>
        <position position="1"/>
    </location>
</feature>
<organism evidence="3 4">
    <name type="scientific">Candidatus Schekmanbacteria bacterium RBG_16_38_11</name>
    <dbReference type="NCBI Taxonomy" id="1817880"/>
    <lineage>
        <taxon>Bacteria</taxon>
        <taxon>Candidatus Schekmaniibacteriota</taxon>
    </lineage>
</organism>
<name>A0A1F7RWK9_9BACT</name>
<dbReference type="PANTHER" id="PTHR36842">
    <property type="entry name" value="PROTEIN TOLB HOMOLOG"/>
    <property type="match status" value="1"/>
</dbReference>
<evidence type="ECO:0000313" key="4">
    <source>
        <dbReference type="Proteomes" id="UP000178435"/>
    </source>
</evidence>
<evidence type="ECO:0000313" key="3">
    <source>
        <dbReference type="EMBL" id="OGL45923.1"/>
    </source>
</evidence>
<dbReference type="EMBL" id="MGDF01000073">
    <property type="protein sequence ID" value="OGL45923.1"/>
    <property type="molecule type" value="Genomic_DNA"/>
</dbReference>
<gene>
    <name evidence="3" type="ORF">A2149_01200</name>
</gene>
<dbReference type="Pfam" id="PF07676">
    <property type="entry name" value="PD40"/>
    <property type="match status" value="4"/>
</dbReference>
<feature type="compositionally biased region" description="Basic and acidic residues" evidence="2">
    <location>
        <begin position="16"/>
        <end position="28"/>
    </location>
</feature>
<sequence length="337" mass="37812">PIADGTYKADGSVKAAAKEEVKPAEPEGKELLVKPIPNLPKAAESYFSPDNKSLICQAQMPGDSGIENNSYHAYTANIDGTNVRRINNKGEDACNFYFPDGKHIVWTSTKDNLDMPKGNWSDPKNYPQGAELYMSDLDGSNVKRLTNNKYYDAEVTVSADGKWILFGRQIDEKMDLWKMKSDGTGETQITRTPDWQEGGANYMPDSKTILYRAWKIEDDGKRAKPMTIFTIKDDGTDMKQITHEEGTNWAPYPHPDGKHFAFVKVLPAKTHPGPNFEIYMMNMETGKQTRLTYNDGFDGFPSISPDGKTMMFSSSRNAPPGQRTLSLFLMDISQFKD</sequence>